<name>T1A077_9ZZZZ</name>
<dbReference type="PROSITE" id="PS51193">
    <property type="entry name" value="HELICASE_ATP_BIND_2"/>
    <property type="match status" value="1"/>
</dbReference>
<dbReference type="InterPro" id="IPR011545">
    <property type="entry name" value="DEAD/DEAH_box_helicase_dom"/>
</dbReference>
<evidence type="ECO:0000259" key="4">
    <source>
        <dbReference type="PROSITE" id="PS51193"/>
    </source>
</evidence>
<evidence type="ECO:0000256" key="3">
    <source>
        <dbReference type="ARBA" id="ARBA00022840"/>
    </source>
</evidence>
<reference evidence="5" key="2">
    <citation type="journal article" date="2014" name="ISME J.">
        <title>Microbial stratification in low pH oxic and suboxic macroscopic growths along an acid mine drainage.</title>
        <authorList>
            <person name="Mendez-Garcia C."/>
            <person name="Mesa V."/>
            <person name="Sprenger R.R."/>
            <person name="Richter M."/>
            <person name="Diez M.S."/>
            <person name="Solano J."/>
            <person name="Bargiela R."/>
            <person name="Golyshina O.V."/>
            <person name="Manteca A."/>
            <person name="Ramos J.L."/>
            <person name="Gallego J.R."/>
            <person name="Llorente I."/>
            <person name="Martins Dos Santos V.A."/>
            <person name="Jensen O.N."/>
            <person name="Pelaez A.I."/>
            <person name="Sanchez J."/>
            <person name="Ferrer M."/>
        </authorList>
    </citation>
    <scope>NUCLEOTIDE SEQUENCE</scope>
</reference>
<evidence type="ECO:0000256" key="2">
    <source>
        <dbReference type="ARBA" id="ARBA00022801"/>
    </source>
</evidence>
<dbReference type="EC" id="3.6.1.-" evidence="5"/>
<dbReference type="InterPro" id="IPR027417">
    <property type="entry name" value="P-loop_NTPase"/>
</dbReference>
<dbReference type="Gene3D" id="3.40.50.300">
    <property type="entry name" value="P-loop containing nucleotide triphosphate hydrolases"/>
    <property type="match status" value="1"/>
</dbReference>
<proteinExistence type="predicted"/>
<feature type="non-terminal residue" evidence="5">
    <location>
        <position position="107"/>
    </location>
</feature>
<keyword evidence="3" id="KW-0067">ATP-binding</keyword>
<comment type="caution">
    <text evidence="5">The sequence shown here is derived from an EMBL/GenBank/DDBJ whole genome shotgun (WGS) entry which is preliminary data.</text>
</comment>
<keyword evidence="1" id="KW-0547">Nucleotide-binding</keyword>
<dbReference type="GO" id="GO:0003676">
    <property type="term" value="F:nucleic acid binding"/>
    <property type="evidence" value="ECO:0007669"/>
    <property type="project" value="InterPro"/>
</dbReference>
<dbReference type="GO" id="GO:0005524">
    <property type="term" value="F:ATP binding"/>
    <property type="evidence" value="ECO:0007669"/>
    <property type="project" value="UniProtKB-KW"/>
</dbReference>
<dbReference type="InterPro" id="IPR014013">
    <property type="entry name" value="Helic_SF1/SF2_ATP-bd_DinG/Rad3"/>
</dbReference>
<dbReference type="GO" id="GO:0016787">
    <property type="term" value="F:hydrolase activity"/>
    <property type="evidence" value="ECO:0007669"/>
    <property type="project" value="UniProtKB-KW"/>
</dbReference>
<organism evidence="5">
    <name type="scientific">mine drainage metagenome</name>
    <dbReference type="NCBI Taxonomy" id="410659"/>
    <lineage>
        <taxon>unclassified sequences</taxon>
        <taxon>metagenomes</taxon>
        <taxon>ecological metagenomes</taxon>
    </lineage>
</organism>
<reference evidence="5" key="1">
    <citation type="submission" date="2013-08" db="EMBL/GenBank/DDBJ databases">
        <authorList>
            <person name="Mendez C."/>
            <person name="Richter M."/>
            <person name="Ferrer M."/>
            <person name="Sanchez J."/>
        </authorList>
    </citation>
    <scope>NUCLEOTIDE SEQUENCE</scope>
</reference>
<evidence type="ECO:0000313" key="5">
    <source>
        <dbReference type="EMBL" id="EQD53961.1"/>
    </source>
</evidence>
<dbReference type="EMBL" id="AUZZ01004357">
    <property type="protein sequence ID" value="EQD53961.1"/>
    <property type="molecule type" value="Genomic_DNA"/>
</dbReference>
<gene>
    <name evidence="5" type="ORF">B2A_06189</name>
</gene>
<evidence type="ECO:0000256" key="1">
    <source>
        <dbReference type="ARBA" id="ARBA00022741"/>
    </source>
</evidence>
<feature type="domain" description="Helicase ATP-binding" evidence="4">
    <location>
        <begin position="8"/>
        <end position="107"/>
    </location>
</feature>
<protein>
    <submittedName>
        <fullName evidence="5">DEAD2 domain protein</fullName>
        <ecNumber evidence="5">3.6.1.-</ecNumber>
    </submittedName>
</protein>
<accession>T1A077</accession>
<keyword evidence="2 5" id="KW-0378">Hydrolase</keyword>
<dbReference type="SUPFAM" id="SSF52540">
    <property type="entry name" value="P-loop containing nucleoside triphosphate hydrolases"/>
    <property type="match status" value="1"/>
</dbReference>
<sequence>MATSGPLRESERLFPYRVRPGQDLILEAVADLGRHGGALLLDAATGSGKTVATLAPLIDHAESADHRILYLVRTHTQEVQVLQEARAVARRLGHPIRSVSLSGRSRR</sequence>
<dbReference type="AlphaFoldDB" id="T1A077"/>
<dbReference type="Pfam" id="PF00270">
    <property type="entry name" value="DEAD"/>
    <property type="match status" value="1"/>
</dbReference>